<organism evidence="2 3">
    <name type="scientific">Borrelia anserina Es</name>
    <dbReference type="NCBI Taxonomy" id="1365188"/>
    <lineage>
        <taxon>Bacteria</taxon>
        <taxon>Pseudomonadati</taxon>
        <taxon>Spirochaetota</taxon>
        <taxon>Spirochaetia</taxon>
        <taxon>Spirochaetales</taxon>
        <taxon>Borreliaceae</taxon>
        <taxon>Borrelia</taxon>
    </lineage>
</organism>
<evidence type="ECO:0000313" key="3">
    <source>
        <dbReference type="Proteomes" id="UP000185502"/>
    </source>
</evidence>
<evidence type="ECO:0000313" key="2">
    <source>
        <dbReference type="EMBL" id="APR65394.1"/>
    </source>
</evidence>
<name>A0ABM6FVU6_BORAN</name>
<accession>A0ABM6FVU6</accession>
<feature type="signal peptide" evidence="1">
    <location>
        <begin position="1"/>
        <end position="20"/>
    </location>
</feature>
<proteinExistence type="predicted"/>
<keyword evidence="3" id="KW-1185">Reference proteome</keyword>
<gene>
    <name evidence="2" type="ORF">N187_A75</name>
</gene>
<dbReference type="RefSeq" id="WP_025420071.1">
    <property type="nucleotide sequence ID" value="NZ_CP014325.1"/>
</dbReference>
<dbReference type="PROSITE" id="PS51257">
    <property type="entry name" value="PROKAR_LIPOPROTEIN"/>
    <property type="match status" value="1"/>
</dbReference>
<keyword evidence="1" id="KW-0732">Signal</keyword>
<dbReference type="Proteomes" id="UP000185502">
    <property type="component" value="Plasmid lpA89"/>
</dbReference>
<keyword evidence="2" id="KW-0614">Plasmid</keyword>
<dbReference type="EMBL" id="CP014325">
    <property type="protein sequence ID" value="APR65394.1"/>
    <property type="molecule type" value="Genomic_DNA"/>
</dbReference>
<evidence type="ECO:0000256" key="1">
    <source>
        <dbReference type="SAM" id="SignalP"/>
    </source>
</evidence>
<reference evidence="2" key="1">
    <citation type="submission" date="2016-02" db="EMBL/GenBank/DDBJ databases">
        <title>lpA89 plasmid of the avian spirochetosis agent Borrelia anserina Es.</title>
        <authorList>
            <person name="Elbir H."/>
            <person name="Sitlani P."/>
            <person name="Bergstroem S."/>
            <person name="Barbour A.G."/>
        </authorList>
    </citation>
    <scope>NUCLEOTIDE SEQUENCE [LARGE SCALE GENOMIC DNA]</scope>
    <source>
        <strain evidence="2">Es</strain>
        <plasmid evidence="2">lpA89</plasmid>
    </source>
</reference>
<geneLocation type="plasmid" evidence="2 3">
    <name>lpA89</name>
</geneLocation>
<dbReference type="NCBIfam" id="NF047534">
    <property type="entry name" value="lipo_BTA121_dup"/>
    <property type="match status" value="3"/>
</dbReference>
<sequence>MVKVKSYILFFLLLSLGCNNEGSDKSKDSTFDISKTSFVGKRLGKGINLSRKGVVEVDVGKSDLKKGTGENSVVKVDIGSKKVNDELEDNIYLKIQNLLDEFKLSAQQKESIMDLKGILTDPSIGKDEGYKIYSSEEFYRLLVEFGDAKLKGICSVLQVITETKASIANIEVFRKDLESRFKDYKNLYSKRLRETFSLDNVNDIYDNILRSHSNYLVDITKLKEEVLLIEEGLAKYLMLSDDYKGIINYMLSVVRNNFEINFVNFSCKFYAMLGKMDLDSIKEITGYVKSVFDLWNEDAKIISTVDDEGFRAKLESKLKQLESECSKEIGKHLYDNIYDNDIALTSSIDSIRNGLKTVRDYYVFDFFSIRDQALGFMKFPKLIKELSEDDLEVIDYMRSVVTNSKTTNYNINEFNCVMGMVESINGLRDILRPHLAVFKAQKEAKSAIDNIKEVASQVRLRRRLNEVIVKYKALLSDIFTGSDLYSIYYSNLYQDDVSNLAIDLDKIKYYAARSL</sequence>
<protein>
    <recommendedName>
        <fullName evidence="4">Lipoprotein</fullName>
    </recommendedName>
</protein>
<evidence type="ECO:0008006" key="4">
    <source>
        <dbReference type="Google" id="ProtNLM"/>
    </source>
</evidence>
<feature type="chain" id="PRO_5047237333" description="Lipoprotein" evidence="1">
    <location>
        <begin position="21"/>
        <end position="515"/>
    </location>
</feature>